<reference evidence="1 2" key="1">
    <citation type="submission" date="2018-11" db="EMBL/GenBank/DDBJ databases">
        <authorList>
            <consortium name="Pathogen Informatics"/>
        </authorList>
    </citation>
    <scope>NUCLEOTIDE SEQUENCE [LARGE SCALE GENOMIC DNA]</scope>
    <source>
        <strain evidence="1 2">NCTC10327</strain>
    </source>
</reference>
<evidence type="ECO:0000313" key="2">
    <source>
        <dbReference type="Proteomes" id="UP000269974"/>
    </source>
</evidence>
<sequence length="99" mass="10910">MGKWFGQAAEIEKLRAQVRQQEFTIAELRKRIADLEVASLYPETSAEPAPRPVSSYFLTAEERELIAKGQKLAAIQAIRARTDLPLKDAKDLVDGAAAA</sequence>
<dbReference type="Proteomes" id="UP000269974">
    <property type="component" value="Unassembled WGS sequence"/>
</dbReference>
<accession>A0A0K9ETQ5</accession>
<dbReference type="InterPro" id="IPR013823">
    <property type="entry name" value="Ribosomal_bL12_C"/>
</dbReference>
<dbReference type="Pfam" id="PF00542">
    <property type="entry name" value="Ribosomal_L12"/>
    <property type="match status" value="1"/>
</dbReference>
<dbReference type="OrthoDB" id="3298842at2"/>
<organism evidence="1 2">
    <name type="scientific">Actinobaculum suis</name>
    <dbReference type="NCBI Taxonomy" id="1657"/>
    <lineage>
        <taxon>Bacteria</taxon>
        <taxon>Bacillati</taxon>
        <taxon>Actinomycetota</taxon>
        <taxon>Actinomycetes</taxon>
        <taxon>Actinomycetales</taxon>
        <taxon>Actinomycetaceae</taxon>
        <taxon>Actinobaculum</taxon>
    </lineage>
</organism>
<dbReference type="GO" id="GO:0006412">
    <property type="term" value="P:translation"/>
    <property type="evidence" value="ECO:0007669"/>
    <property type="project" value="InterPro"/>
</dbReference>
<dbReference type="RefSeq" id="WP_049619316.1">
    <property type="nucleotide sequence ID" value="NZ_LFUS01000018.1"/>
</dbReference>
<dbReference type="InterPro" id="IPR014719">
    <property type="entry name" value="Ribosomal_bL12_C/ClpS-like"/>
</dbReference>
<name>A0A0K9ETQ5_9ACTO</name>
<comment type="caution">
    <text evidence="1">The sequence shown here is derived from an EMBL/GenBank/DDBJ whole genome shotgun (WGS) entry which is preliminary data.</text>
</comment>
<gene>
    <name evidence="1" type="ORF">NCTC10327_00876</name>
</gene>
<evidence type="ECO:0000313" key="1">
    <source>
        <dbReference type="EMBL" id="VDG76216.1"/>
    </source>
</evidence>
<dbReference type="Gene3D" id="3.30.1390.10">
    <property type="match status" value="1"/>
</dbReference>
<dbReference type="GO" id="GO:0003735">
    <property type="term" value="F:structural constituent of ribosome"/>
    <property type="evidence" value="ECO:0007669"/>
    <property type="project" value="InterPro"/>
</dbReference>
<proteinExistence type="predicted"/>
<protein>
    <submittedName>
        <fullName evidence="1">Uncharacterized protein</fullName>
    </submittedName>
</protein>
<dbReference type="STRING" id="1657.ACU20_03085"/>
<dbReference type="AlphaFoldDB" id="A0A0K9ETQ5"/>
<dbReference type="EMBL" id="UYIO01000001">
    <property type="protein sequence ID" value="VDG76216.1"/>
    <property type="molecule type" value="Genomic_DNA"/>
</dbReference>